<reference evidence="7 8" key="1">
    <citation type="journal article" date="2023" name="Commun. Biol.">
        <title>Reorganization of the ancestral sex-determining regions during the evolution of trioecy in Pleodorina starrii.</title>
        <authorList>
            <person name="Takahashi K."/>
            <person name="Suzuki S."/>
            <person name="Kawai-Toyooka H."/>
            <person name="Yamamoto K."/>
            <person name="Hamaji T."/>
            <person name="Ootsuki R."/>
            <person name="Yamaguchi H."/>
            <person name="Kawachi M."/>
            <person name="Higashiyama T."/>
            <person name="Nozaki H."/>
        </authorList>
    </citation>
    <scope>NUCLEOTIDE SEQUENCE [LARGE SCALE GENOMIC DNA]</scope>
    <source>
        <strain evidence="7 8">NIES-4479</strain>
    </source>
</reference>
<dbReference type="InterPro" id="IPR019530">
    <property type="entry name" value="Intra-flagellar_transport_57"/>
</dbReference>
<dbReference type="Proteomes" id="UP001165080">
    <property type="component" value="Unassembled WGS sequence"/>
</dbReference>
<evidence type="ECO:0000256" key="5">
    <source>
        <dbReference type="SAM" id="Coils"/>
    </source>
</evidence>
<name>A0A9W6EY91_9CHLO</name>
<protein>
    <submittedName>
        <fullName evidence="7">Intraflagellar transport protein 57</fullName>
    </submittedName>
</protein>
<dbReference type="GO" id="GO:0030992">
    <property type="term" value="C:intraciliary transport particle B"/>
    <property type="evidence" value="ECO:0007669"/>
    <property type="project" value="TreeGrafter"/>
</dbReference>
<evidence type="ECO:0000256" key="2">
    <source>
        <dbReference type="ARBA" id="ARBA00009415"/>
    </source>
</evidence>
<evidence type="ECO:0000256" key="1">
    <source>
        <dbReference type="ARBA" id="ARBA00004138"/>
    </source>
</evidence>
<keyword evidence="5" id="KW-0175">Coiled coil</keyword>
<feature type="region of interest" description="Disordered" evidence="6">
    <location>
        <begin position="199"/>
        <end position="268"/>
    </location>
</feature>
<dbReference type="OrthoDB" id="423881at2759"/>
<dbReference type="GO" id="GO:0005929">
    <property type="term" value="C:cilium"/>
    <property type="evidence" value="ECO:0007669"/>
    <property type="project" value="UniProtKB-SubCell"/>
</dbReference>
<comment type="similarity">
    <text evidence="2">Belongs to the IFT57 family.</text>
</comment>
<dbReference type="GO" id="GO:0042073">
    <property type="term" value="P:intraciliary transport"/>
    <property type="evidence" value="ECO:0007669"/>
    <property type="project" value="TreeGrafter"/>
</dbReference>
<evidence type="ECO:0000256" key="3">
    <source>
        <dbReference type="ARBA" id="ARBA00023069"/>
    </source>
</evidence>
<dbReference type="EMBL" id="BRXU01000002">
    <property type="protein sequence ID" value="GLC48841.1"/>
    <property type="molecule type" value="Genomic_DNA"/>
</dbReference>
<dbReference type="PANTHER" id="PTHR16011:SF0">
    <property type="entry name" value="INTRAFLAGELLAR TRANSPORT PROTEIN 57 HOMOLOG"/>
    <property type="match status" value="1"/>
</dbReference>
<organism evidence="7 8">
    <name type="scientific">Pleodorina starrii</name>
    <dbReference type="NCBI Taxonomy" id="330485"/>
    <lineage>
        <taxon>Eukaryota</taxon>
        <taxon>Viridiplantae</taxon>
        <taxon>Chlorophyta</taxon>
        <taxon>core chlorophytes</taxon>
        <taxon>Chlorophyceae</taxon>
        <taxon>CS clade</taxon>
        <taxon>Chlamydomonadales</taxon>
        <taxon>Volvocaceae</taxon>
        <taxon>Pleodorina</taxon>
    </lineage>
</organism>
<feature type="coiled-coil region" evidence="5">
    <location>
        <begin position="329"/>
        <end position="363"/>
    </location>
</feature>
<evidence type="ECO:0000313" key="7">
    <source>
        <dbReference type="EMBL" id="GLC48841.1"/>
    </source>
</evidence>
<comment type="subcellular location">
    <subcellularLocation>
        <location evidence="1">Cell projection</location>
        <location evidence="1">Cilium</location>
    </subcellularLocation>
</comment>
<feature type="compositionally biased region" description="Acidic residues" evidence="6">
    <location>
        <begin position="239"/>
        <end position="249"/>
    </location>
</feature>
<feature type="region of interest" description="Disordered" evidence="6">
    <location>
        <begin position="1"/>
        <end position="59"/>
    </location>
</feature>
<comment type="caution">
    <text evidence="7">The sequence shown here is derived from an EMBL/GenBank/DDBJ whole genome shotgun (WGS) entry which is preliminary data.</text>
</comment>
<keyword evidence="3" id="KW-0969">Cilium</keyword>
<dbReference type="GO" id="GO:1905515">
    <property type="term" value="P:non-motile cilium assembly"/>
    <property type="evidence" value="ECO:0007669"/>
    <property type="project" value="TreeGrafter"/>
</dbReference>
<proteinExistence type="inferred from homology"/>
<dbReference type="Pfam" id="PF10498">
    <property type="entry name" value="IFT57"/>
    <property type="match status" value="1"/>
</dbReference>
<gene>
    <name evidence="7" type="primary">PLEST005864</name>
    <name evidence="7" type="ORF">PLESTB_000154300</name>
</gene>
<accession>A0A9W6EY91</accession>
<keyword evidence="4" id="KW-0966">Cell projection</keyword>
<dbReference type="GO" id="GO:0005815">
    <property type="term" value="C:microtubule organizing center"/>
    <property type="evidence" value="ECO:0007669"/>
    <property type="project" value="TreeGrafter"/>
</dbReference>
<dbReference type="AlphaFoldDB" id="A0A9W6EY91"/>
<dbReference type="GO" id="GO:0005794">
    <property type="term" value="C:Golgi apparatus"/>
    <property type="evidence" value="ECO:0007669"/>
    <property type="project" value="TreeGrafter"/>
</dbReference>
<sequence>MSSKRSGRSALKAQAQEEAVNGEAFGDPAAPSDGGNIGGQDAPAQAALPTAGSEKKGPVAVGRSLEIQTTPDVCMEMLTDKLKLLNYEADFCRKKKPYRKPLSRLYFAVPMANSSEQFFYFTSLAAWLLSLAGVDLPAPKEFDDPNMTCANLLNAIKKLGFAAPNYHPTKLTVGNGKEVVGVLDGLVDFVLEKRHHTYKRPQYGGQDGQPDEGVQVDDEAESAAMEGADELAMPAQQGADDDEEEEEGVYVDPGRGDPGGPGAGASKAVDAEKAVLVSKVDPTLWKIELERVAPKLRITIAADSKDWRSHLDEAHQHKEVINKAWPDSKVSLERLRTDLNGTLEKLQTREKFLNEQFESLMQQYRAARTTLTDVQETFNRKTETVADRNSELHRIAEQLEEVKAMMDEKGSNIADATPVARIKTAIKQLNKELHDMEVRIGVVSHTLLQLSLRNKRLLQAQAALSDEDED</sequence>
<evidence type="ECO:0000256" key="4">
    <source>
        <dbReference type="ARBA" id="ARBA00023273"/>
    </source>
</evidence>
<evidence type="ECO:0000256" key="6">
    <source>
        <dbReference type="SAM" id="MobiDB-lite"/>
    </source>
</evidence>
<keyword evidence="8" id="KW-1185">Reference proteome</keyword>
<dbReference type="PANTHER" id="PTHR16011">
    <property type="entry name" value="IFT57/HIPPI"/>
    <property type="match status" value="1"/>
</dbReference>
<evidence type="ECO:0000313" key="8">
    <source>
        <dbReference type="Proteomes" id="UP001165080"/>
    </source>
</evidence>